<feature type="region of interest" description="Disordered" evidence="4">
    <location>
        <begin position="135"/>
        <end position="157"/>
    </location>
</feature>
<keyword evidence="3" id="KW-0520">NAD</keyword>
<dbReference type="PROSITE" id="PS50104">
    <property type="entry name" value="TIR"/>
    <property type="match status" value="1"/>
</dbReference>
<evidence type="ECO:0000313" key="6">
    <source>
        <dbReference type="EMBL" id="KAK7324667.1"/>
    </source>
</evidence>
<evidence type="ECO:0000259" key="5">
    <source>
        <dbReference type="PROSITE" id="PS50104"/>
    </source>
</evidence>
<dbReference type="EMBL" id="JAYMYQ010000006">
    <property type="protein sequence ID" value="KAK7324667.1"/>
    <property type="molecule type" value="Genomic_DNA"/>
</dbReference>
<dbReference type="InterPro" id="IPR044974">
    <property type="entry name" value="Disease_R_plants"/>
</dbReference>
<name>A0AAN9KYA9_CANGL</name>
<keyword evidence="1" id="KW-0433">Leucine-rich repeat</keyword>
<comment type="caution">
    <text evidence="6">The sequence shown here is derived from an EMBL/GenBank/DDBJ whole genome shotgun (WGS) entry which is preliminary data.</text>
</comment>
<dbReference type="Gene3D" id="3.80.10.10">
    <property type="entry name" value="Ribonuclease Inhibitor"/>
    <property type="match status" value="3"/>
</dbReference>
<dbReference type="GO" id="GO:0007165">
    <property type="term" value="P:signal transduction"/>
    <property type="evidence" value="ECO:0007669"/>
    <property type="project" value="InterPro"/>
</dbReference>
<dbReference type="SUPFAM" id="SSF52200">
    <property type="entry name" value="Toll/Interleukin receptor TIR domain"/>
    <property type="match status" value="1"/>
</dbReference>
<keyword evidence="2" id="KW-0677">Repeat</keyword>
<organism evidence="6 7">
    <name type="scientific">Canavalia gladiata</name>
    <name type="common">Sword bean</name>
    <name type="synonym">Dolichos gladiatus</name>
    <dbReference type="NCBI Taxonomy" id="3824"/>
    <lineage>
        <taxon>Eukaryota</taxon>
        <taxon>Viridiplantae</taxon>
        <taxon>Streptophyta</taxon>
        <taxon>Embryophyta</taxon>
        <taxon>Tracheophyta</taxon>
        <taxon>Spermatophyta</taxon>
        <taxon>Magnoliopsida</taxon>
        <taxon>eudicotyledons</taxon>
        <taxon>Gunneridae</taxon>
        <taxon>Pentapetalae</taxon>
        <taxon>rosids</taxon>
        <taxon>fabids</taxon>
        <taxon>Fabales</taxon>
        <taxon>Fabaceae</taxon>
        <taxon>Papilionoideae</taxon>
        <taxon>50 kb inversion clade</taxon>
        <taxon>NPAAA clade</taxon>
        <taxon>indigoferoid/millettioid clade</taxon>
        <taxon>Phaseoleae</taxon>
        <taxon>Canavalia</taxon>
    </lineage>
</organism>
<feature type="domain" description="TIR" evidence="5">
    <location>
        <begin position="166"/>
        <end position="339"/>
    </location>
</feature>
<dbReference type="FunFam" id="3.40.50.10140:FF:000007">
    <property type="entry name" value="Disease resistance protein (TIR-NBS-LRR class)"/>
    <property type="match status" value="1"/>
</dbReference>
<proteinExistence type="predicted"/>
<feature type="compositionally biased region" description="Polar residues" evidence="4">
    <location>
        <begin position="140"/>
        <end position="157"/>
    </location>
</feature>
<dbReference type="SUPFAM" id="SSF52058">
    <property type="entry name" value="L domain-like"/>
    <property type="match status" value="2"/>
</dbReference>
<dbReference type="Pfam" id="PF07725">
    <property type="entry name" value="LRR_3"/>
    <property type="match status" value="1"/>
</dbReference>
<dbReference type="Pfam" id="PF20160">
    <property type="entry name" value="C-JID"/>
    <property type="match status" value="1"/>
</dbReference>
<dbReference type="InterPro" id="IPR032675">
    <property type="entry name" value="LRR_dom_sf"/>
</dbReference>
<evidence type="ECO:0000256" key="3">
    <source>
        <dbReference type="ARBA" id="ARBA00023027"/>
    </source>
</evidence>
<evidence type="ECO:0000256" key="1">
    <source>
        <dbReference type="ARBA" id="ARBA00022614"/>
    </source>
</evidence>
<sequence length="1559" mass="177143">MSSRALSSVKPCTDEVKQEGCVWKSAETTLKHVCSNKKTKIWRKLRSSPSSPNGERTVKSFATFGASAVFFQCASCEIRTCLVDFGGRILQEEEAEQVSNSLIDEMPFQFDITAKLHSWRSLLLRPFWALLGHSSSSSSNMSPLGQEGTTSMDSTTYSIPSSQRICKYDVFISFRGTDTRNTFVDHLYHHLIRKGIFVFKDDKKLHKGKLISPQLIEAIQHSRVSIIVFSDDYASSTWCLDEMATIAECHLQFNQTVFPVFYDVDPSHVRNLNGVYLSAFALHTENYKHDPAKLDRWKTAMRSFGRSVGWDVRNKPEFGHDDWNGKGTNKVKAIVLDQKKDTSGRTQLRAEGLSTMRSLVILILYHKNFSGCLNFLSNSLQYLLWQSYPFASLPLDFEPYRLVELNLPNSNIQQLWEGHKDLPCLKRVDLSNSKYLIETPNFQGSRRLERLDLTGCTNLSQVHPSIGLLEKLTFLSLEGCSNLVSLNFGAEFNLYSLRVLHLSGCSKLESTPNFTGVSNLEYLDIDQLSAELMSSYCLEYLIFLDLGFCNLWRVPNAIGENPCHFRCGFDIVVPGTTIPKWFGHQYRGDLKVRIANVMNGRWVGVAFCAAFGEQHYPIIFGSSYPFCLSFESEHMEESFQMPLHSELNKVDSSKAEHLWLIFISRPHCHFATTGATITFKAHPALEIKKWGFRMVFKEDAFNPYNIEAIQVDDLLFDYAHESSSHSWPKIQLPYNWLLTEGVHESSSCSDSRFQLPYNWFVTEEEEIENREVNVKEEFCMAIKTLMVLTRETQVLQDVRESLQAAMGERLWGFSKNIGKTSAYVAELWGIFLRQANSPPLKNAIVPYAPKSHTLTLLPSSTGLSIGADKLLTVISGSRIVQPLHTSKPFCRGHLLQRTLLFAEYARDGFIIVDFNCFIRIRKLVNKSISSSPEATFYPFTNFDASAVFFQFASCEIRTCVVHFEGEFCKRKMLSKALQLAGCVVSNSLIDERCLLNLISPLSYTLGYYSSCDRFGPYWVIVHPLIRAHWAREVQLPRIPFPGLVAFLRLHASVNTIPESTMIEYIVGEDLPHLKMVDLNNSINLTETPNFEGSPRLERLDFTGCTNLVRVHPSIGLLSKLAFLSLRNCSNLVTIDFGNVCNLGNLGVLHLSGCTKLESTPVFSGVVNLEYLDFDGCTGLSSVHPSIGTLTKLKFLSLIDCTKLAYLPLIPATFSSSHLKFLISMDLSFCNLLEVPAAIGQLECLERLNLQGNKFASLPSTIMDLSCLAYLNLAHCHVLKYLPDLPIKSASSVGRYFKTASGSRDHRSGLYVFDCPRVDLRYWREELPFQLRWFQRLLKNPHHFRSGFDIVLPYHQSSTYFEGNPSIQRWFHHIFSGDSIKRVVNCNSDGDWIGFVFFVAFEVKNLPTNFGSPHHSSSSQLPHPFYLSFQSEWVEERFDMPLNLELDKIDRSQHIWTIYISRQHCHFIETGAHITFKARPGLVVKKWGLSRIVKQEIHMLIRENHDPSRKGNLVIGNVEKSSTNSGHKIQLPYNWLVTKEDEDENLEAKAKENNLCNLGL</sequence>
<dbReference type="InterPro" id="IPR011713">
    <property type="entry name" value="Leu-rich_rpt_3"/>
</dbReference>
<reference evidence="6 7" key="1">
    <citation type="submission" date="2024-01" db="EMBL/GenBank/DDBJ databases">
        <title>The genomes of 5 underutilized Papilionoideae crops provide insights into root nodulation and disease resistanc.</title>
        <authorList>
            <person name="Jiang F."/>
        </authorList>
    </citation>
    <scope>NUCLEOTIDE SEQUENCE [LARGE SCALE GENOMIC DNA]</scope>
    <source>
        <strain evidence="6">LVBAO_FW01</strain>
        <tissue evidence="6">Leaves</tissue>
    </source>
</reference>
<dbReference type="InterPro" id="IPR000157">
    <property type="entry name" value="TIR_dom"/>
</dbReference>
<evidence type="ECO:0000256" key="4">
    <source>
        <dbReference type="SAM" id="MobiDB-lite"/>
    </source>
</evidence>
<dbReference type="Gene3D" id="3.40.50.10140">
    <property type="entry name" value="Toll/interleukin-1 receptor homology (TIR) domain"/>
    <property type="match status" value="1"/>
</dbReference>
<gene>
    <name evidence="6" type="ORF">VNO77_28409</name>
</gene>
<dbReference type="SMART" id="SM00255">
    <property type="entry name" value="TIR"/>
    <property type="match status" value="1"/>
</dbReference>
<dbReference type="PANTHER" id="PTHR11017:SF290">
    <property type="entry name" value="ADP-RIBOSYL CYCLASE_CYCLIC ADP-RIBOSE HYDROLASE"/>
    <property type="match status" value="1"/>
</dbReference>
<protein>
    <recommendedName>
        <fullName evidence="5">TIR domain-containing protein</fullName>
    </recommendedName>
</protein>
<evidence type="ECO:0000313" key="7">
    <source>
        <dbReference type="Proteomes" id="UP001367508"/>
    </source>
</evidence>
<dbReference type="Pfam" id="PF01582">
    <property type="entry name" value="TIR"/>
    <property type="match status" value="1"/>
</dbReference>
<accession>A0AAN9KYA9</accession>
<evidence type="ECO:0000256" key="2">
    <source>
        <dbReference type="ARBA" id="ARBA00022737"/>
    </source>
</evidence>
<dbReference type="Proteomes" id="UP001367508">
    <property type="component" value="Unassembled WGS sequence"/>
</dbReference>
<keyword evidence="7" id="KW-1185">Reference proteome</keyword>
<dbReference type="InterPro" id="IPR035897">
    <property type="entry name" value="Toll_tir_struct_dom_sf"/>
</dbReference>
<dbReference type="InterPro" id="IPR045344">
    <property type="entry name" value="C-JID"/>
</dbReference>
<dbReference type="GO" id="GO:0006952">
    <property type="term" value="P:defense response"/>
    <property type="evidence" value="ECO:0007669"/>
    <property type="project" value="InterPro"/>
</dbReference>
<dbReference type="PANTHER" id="PTHR11017">
    <property type="entry name" value="LEUCINE-RICH REPEAT-CONTAINING PROTEIN"/>
    <property type="match status" value="1"/>
</dbReference>